<dbReference type="AlphaFoldDB" id="A0AAN8UYD2"/>
<evidence type="ECO:0008006" key="4">
    <source>
        <dbReference type="Google" id="ProtNLM"/>
    </source>
</evidence>
<evidence type="ECO:0000256" key="1">
    <source>
        <dbReference type="SAM" id="MobiDB-lite"/>
    </source>
</evidence>
<proteinExistence type="predicted"/>
<organism evidence="2 3">
    <name type="scientific">Dillenia turbinata</name>
    <dbReference type="NCBI Taxonomy" id="194707"/>
    <lineage>
        <taxon>Eukaryota</taxon>
        <taxon>Viridiplantae</taxon>
        <taxon>Streptophyta</taxon>
        <taxon>Embryophyta</taxon>
        <taxon>Tracheophyta</taxon>
        <taxon>Spermatophyta</taxon>
        <taxon>Magnoliopsida</taxon>
        <taxon>eudicotyledons</taxon>
        <taxon>Gunneridae</taxon>
        <taxon>Pentapetalae</taxon>
        <taxon>Dilleniales</taxon>
        <taxon>Dilleniaceae</taxon>
        <taxon>Dillenia</taxon>
    </lineage>
</organism>
<evidence type="ECO:0000313" key="2">
    <source>
        <dbReference type="EMBL" id="KAK6923094.1"/>
    </source>
</evidence>
<gene>
    <name evidence="2" type="ORF">RJ641_011398</name>
</gene>
<dbReference type="PANTHER" id="PTHR34686:SF1">
    <property type="entry name" value="MATERNAL EFFECT EMBRYO ARREST 59"/>
    <property type="match status" value="1"/>
</dbReference>
<dbReference type="PANTHER" id="PTHR34686">
    <property type="entry name" value="MATERNAL EFFECT EMBRYO ARREST PROTEIN"/>
    <property type="match status" value="1"/>
</dbReference>
<protein>
    <recommendedName>
        <fullName evidence="4">Maternal effect embryo arrest 59</fullName>
    </recommendedName>
</protein>
<evidence type="ECO:0000313" key="3">
    <source>
        <dbReference type="Proteomes" id="UP001370490"/>
    </source>
</evidence>
<reference evidence="2 3" key="1">
    <citation type="submission" date="2023-12" db="EMBL/GenBank/DDBJ databases">
        <title>A high-quality genome assembly for Dillenia turbinata (Dilleniales).</title>
        <authorList>
            <person name="Chanderbali A."/>
        </authorList>
    </citation>
    <scope>NUCLEOTIDE SEQUENCE [LARGE SCALE GENOMIC DNA]</scope>
    <source>
        <strain evidence="2">LSX21</strain>
        <tissue evidence="2">Leaf</tissue>
    </source>
</reference>
<name>A0AAN8UYD2_9MAGN</name>
<dbReference type="EMBL" id="JBAMMX010000018">
    <property type="protein sequence ID" value="KAK6923094.1"/>
    <property type="molecule type" value="Genomic_DNA"/>
</dbReference>
<keyword evidence="3" id="KW-1185">Reference proteome</keyword>
<feature type="region of interest" description="Disordered" evidence="1">
    <location>
        <begin position="31"/>
        <end position="57"/>
    </location>
</feature>
<sequence length="180" mass="20349">MLGMENYVAIKPSRSDEVLDAEEQMKIANQVRAHFDSLAPKRSTKPNRSESDSETPVVYTVEEENKSIPELHRFEALKSQSSITFGEERDSLIEEEFVETQYYKELHSVDKQHHTTGSGFIKVGDDGKINGYDLQLENGFGEKNTISCFKSNPATNDWIPNLEDDQVVFVSSKPNRSEGS</sequence>
<comment type="caution">
    <text evidence="2">The sequence shown here is derived from an EMBL/GenBank/DDBJ whole genome shotgun (WGS) entry which is preliminary data.</text>
</comment>
<accession>A0AAN8UYD2</accession>
<dbReference type="Proteomes" id="UP001370490">
    <property type="component" value="Unassembled WGS sequence"/>
</dbReference>